<accession>A0A557QXW3</accession>
<reference evidence="4 5" key="1">
    <citation type="submission" date="2019-07" db="EMBL/GenBank/DDBJ databases">
        <title>The pathways for chlorine oxyanion respiration interact through the shared metabolite chlorate.</title>
        <authorList>
            <person name="Barnum T.P."/>
            <person name="Cheng Y."/>
            <person name="Hill K.A."/>
            <person name="Lucas L.N."/>
            <person name="Carlson H.K."/>
            <person name="Coates J.D."/>
        </authorList>
    </citation>
    <scope>NUCLEOTIDE SEQUENCE [LARGE SCALE GENOMIC DNA]</scope>
    <source>
        <strain evidence="4 5">SFB-3</strain>
    </source>
</reference>
<dbReference type="OrthoDB" id="9807125at2"/>
<proteinExistence type="predicted"/>
<keyword evidence="5" id="KW-1185">Reference proteome</keyword>
<dbReference type="SMART" id="SM00116">
    <property type="entry name" value="CBS"/>
    <property type="match status" value="2"/>
</dbReference>
<dbReference type="EMBL" id="VMNK01000006">
    <property type="protein sequence ID" value="TVO57686.1"/>
    <property type="molecule type" value="Genomic_DNA"/>
</dbReference>
<dbReference type="InterPro" id="IPR000644">
    <property type="entry name" value="CBS_dom"/>
</dbReference>
<dbReference type="PANTHER" id="PTHR43080">
    <property type="entry name" value="CBS DOMAIN-CONTAINING PROTEIN CBSX3, MITOCHONDRIAL"/>
    <property type="match status" value="1"/>
</dbReference>
<evidence type="ECO:0000313" key="4">
    <source>
        <dbReference type="EMBL" id="TVO57686.1"/>
    </source>
</evidence>
<dbReference type="SUPFAM" id="SSF54631">
    <property type="entry name" value="CBS-domain pair"/>
    <property type="match status" value="1"/>
</dbReference>
<dbReference type="InterPro" id="IPR046342">
    <property type="entry name" value="CBS_dom_sf"/>
</dbReference>
<comment type="caution">
    <text evidence="4">The sequence shown here is derived from an EMBL/GenBank/DDBJ whole genome shotgun (WGS) entry which is preliminary data.</text>
</comment>
<dbReference type="RefSeq" id="WP_144309145.1">
    <property type="nucleotide sequence ID" value="NZ_VMNK01000006.1"/>
</dbReference>
<dbReference type="PROSITE" id="PS51371">
    <property type="entry name" value="CBS"/>
    <property type="match status" value="1"/>
</dbReference>
<name>A0A557QXW3_9RHOO</name>
<dbReference type="Pfam" id="PF00571">
    <property type="entry name" value="CBS"/>
    <property type="match status" value="2"/>
</dbReference>
<evidence type="ECO:0000259" key="3">
    <source>
        <dbReference type="PROSITE" id="PS51371"/>
    </source>
</evidence>
<evidence type="ECO:0000313" key="5">
    <source>
        <dbReference type="Proteomes" id="UP000319502"/>
    </source>
</evidence>
<evidence type="ECO:0000256" key="1">
    <source>
        <dbReference type="ARBA" id="ARBA00023122"/>
    </source>
</evidence>
<dbReference type="AlphaFoldDB" id="A0A557QXW3"/>
<organism evidence="4 5">
    <name type="scientific">Denitromonas halophila</name>
    <dbReference type="NCBI Taxonomy" id="1629404"/>
    <lineage>
        <taxon>Bacteria</taxon>
        <taxon>Pseudomonadati</taxon>
        <taxon>Pseudomonadota</taxon>
        <taxon>Betaproteobacteria</taxon>
        <taxon>Rhodocyclales</taxon>
        <taxon>Zoogloeaceae</taxon>
        <taxon>Denitromonas</taxon>
    </lineage>
</organism>
<dbReference type="Proteomes" id="UP000319502">
    <property type="component" value="Unassembled WGS sequence"/>
</dbReference>
<dbReference type="InterPro" id="IPR051257">
    <property type="entry name" value="Diverse_CBS-Domain"/>
</dbReference>
<dbReference type="PANTHER" id="PTHR43080:SF2">
    <property type="entry name" value="CBS DOMAIN-CONTAINING PROTEIN"/>
    <property type="match status" value="1"/>
</dbReference>
<keyword evidence="1 2" id="KW-0129">CBS domain</keyword>
<sequence>MPERPIQQVIHAHCFLVVAPDTPVLDVVCQMAKARLSAALIAEHGVLTGIFTEQDATFRVLGAGLDAKTTPVSEAMTHNPITSTPHHPFGHALHMMYEGGFRHLPIVDANRKPVGMVSSKDALSLEAVQLQKELVRREEITVIL</sequence>
<dbReference type="Gene3D" id="3.10.580.10">
    <property type="entry name" value="CBS-domain"/>
    <property type="match status" value="1"/>
</dbReference>
<feature type="domain" description="CBS" evidence="3">
    <location>
        <begin position="76"/>
        <end position="133"/>
    </location>
</feature>
<evidence type="ECO:0000256" key="2">
    <source>
        <dbReference type="PROSITE-ProRule" id="PRU00703"/>
    </source>
</evidence>
<protein>
    <submittedName>
        <fullName evidence="4">CBS domain-containing protein</fullName>
    </submittedName>
</protein>
<gene>
    <name evidence="4" type="ORF">FHP91_08430</name>
</gene>